<comment type="subcellular location">
    <subcellularLocation>
        <location evidence="1">Nucleus</location>
    </subcellularLocation>
</comment>
<dbReference type="Pfam" id="PF25758">
    <property type="entry name" value="TPR_IPO11"/>
    <property type="match status" value="1"/>
</dbReference>
<evidence type="ECO:0000259" key="5">
    <source>
        <dbReference type="PROSITE" id="PS50166"/>
    </source>
</evidence>
<dbReference type="SMART" id="SM00913">
    <property type="entry name" value="IBN_N"/>
    <property type="match status" value="1"/>
</dbReference>
<name>A0A8J6E1P8_9EUKA</name>
<dbReference type="Proteomes" id="UP000717585">
    <property type="component" value="Unassembled WGS sequence"/>
</dbReference>
<evidence type="ECO:0000256" key="2">
    <source>
        <dbReference type="ARBA" id="ARBA00007991"/>
    </source>
</evidence>
<evidence type="ECO:0000256" key="1">
    <source>
        <dbReference type="ARBA" id="ARBA00004123"/>
    </source>
</evidence>
<dbReference type="InterPro" id="IPR058669">
    <property type="entry name" value="TPR_IPO7/11-like"/>
</dbReference>
<dbReference type="InterPro" id="IPR016024">
    <property type="entry name" value="ARM-type_fold"/>
</dbReference>
<dbReference type="GO" id="GO:0005635">
    <property type="term" value="C:nuclear envelope"/>
    <property type="evidence" value="ECO:0007669"/>
    <property type="project" value="TreeGrafter"/>
</dbReference>
<dbReference type="PANTHER" id="PTHR10997">
    <property type="entry name" value="IMPORTIN-7, 8, 11"/>
    <property type="match status" value="1"/>
</dbReference>
<dbReference type="Pfam" id="PF03810">
    <property type="entry name" value="IBN_N"/>
    <property type="match status" value="1"/>
</dbReference>
<proteinExistence type="inferred from homology"/>
<dbReference type="PROSITE" id="PS50166">
    <property type="entry name" value="IMPORTIN_B_NT"/>
    <property type="match status" value="1"/>
</dbReference>
<dbReference type="GO" id="GO:0006606">
    <property type="term" value="P:protein import into nucleus"/>
    <property type="evidence" value="ECO:0007669"/>
    <property type="project" value="TreeGrafter"/>
</dbReference>
<gene>
    <name evidence="6" type="ORF">J8273_1656</name>
</gene>
<dbReference type="GO" id="GO:0031267">
    <property type="term" value="F:small GTPase binding"/>
    <property type="evidence" value="ECO:0007669"/>
    <property type="project" value="InterPro"/>
</dbReference>
<keyword evidence="7" id="KW-1185">Reference proteome</keyword>
<evidence type="ECO:0000256" key="3">
    <source>
        <dbReference type="ARBA" id="ARBA00022448"/>
    </source>
</evidence>
<dbReference type="GO" id="GO:0005829">
    <property type="term" value="C:cytosol"/>
    <property type="evidence" value="ECO:0007669"/>
    <property type="project" value="TreeGrafter"/>
</dbReference>
<dbReference type="EMBL" id="JAHDYR010000005">
    <property type="protein sequence ID" value="KAG9396639.1"/>
    <property type="molecule type" value="Genomic_DNA"/>
</dbReference>
<reference evidence="6" key="1">
    <citation type="submission" date="2021-05" db="EMBL/GenBank/DDBJ databases">
        <title>A free-living protist that lacks canonical eukaryotic 1 DNA replication and segregation systems.</title>
        <authorList>
            <person name="Salas-Leiva D.E."/>
            <person name="Tromer E.C."/>
            <person name="Curtis B.A."/>
            <person name="Jerlstrom-Hultqvist J."/>
            <person name="Kolisko M."/>
            <person name="Yi Z."/>
            <person name="Salas-Leiva J.S."/>
            <person name="Gallot-Lavallee L."/>
            <person name="Kops G.J.P.L."/>
            <person name="Archibald J.M."/>
            <person name="Simpson A.G.B."/>
            <person name="Roger A.J."/>
        </authorList>
    </citation>
    <scope>NUCLEOTIDE SEQUENCE</scope>
    <source>
        <strain evidence="6">BICM</strain>
    </source>
</reference>
<dbReference type="SUPFAM" id="SSF48371">
    <property type="entry name" value="ARM repeat"/>
    <property type="match status" value="1"/>
</dbReference>
<comment type="caution">
    <text evidence="6">The sequence shown here is derived from an EMBL/GenBank/DDBJ whole genome shotgun (WGS) entry which is preliminary data.</text>
</comment>
<dbReference type="InterPro" id="IPR011989">
    <property type="entry name" value="ARM-like"/>
</dbReference>
<sequence length="935" mass="101753">MDAESIAMLLVETNNQWKHEQAFSKLVELEEQSGFASALLEIFADTSRVPETRLIAGLCFKNFVRSQWKSRSRTSTITQAEIDVIRTALLTIPNQIEESLVYRAGIPEAIANAAHRDFPAHWEEYRGFITACPNPMLAAKTLRTVIKRLTQRRIATRRGSFNAIAPEVLAIIGNRYQAVLQQQQTPETLAVLEELIRTTQAMTDPVPSAMADALLPVVALVMSSVTAIAPVGEKDTVDAAWSVLRWANKLVCTLLRRFSAPAVTVIPRFIALSLHTLQFYAGVDYTVQETKERVACGWALKVLYTLLETGEYTTKPGDTLIKAAPLMEAHFSQAVAEELIAQCFNRFLILHDREEELWDADPDDIALEDGANDDFLRRCADLLVMGLCESDKFHDLVLKRAMTVLGTLGAPDMDVRLTDTALRAIGSCVYFLEGEVDFSSLLTRVHEVAMGRSALLTRRLASLIGSIAFTLQPEMLAQCATLLASMLKPPSEDQPGRVQVVSVTALHSLVLLMSGDTAWLQQVEGTVLETTLQYCVATIETCPDDVATYVLKAVILLTQEIGASVGSYLGPVMAALPNLWTSAQATPHLQTHIIDLCRVVIKVMAPVSEPAAVIASVLPLVSFSGDSGSDAFVNLADSAIGLLNAIFLNTRQPLQDMPSLVSLVFNAIDAALDDPPLIQACLVCLDHVAFLAPEMLTDPVIFDRLLATVGQVVNDGQPRIALAAISVLDSLARILLPHDQSHIHAMPEGTEVENQKILSRILKLMVDSAIMSSRPLVVSSCITLVCRVIFYCPAMVLEILQITNIPPDRLDALEALIGTKAGQPAPSATPVAIIVALSLEAFDTSMSRSKRMALALGILRLLQLARANPTFTPHVTPFWDAIQATLSDVVEENSQPPLQDAIGPSLCDSRRAFVESCEPGQRVSDLRSLIAGVVG</sequence>
<dbReference type="PANTHER" id="PTHR10997:SF7">
    <property type="entry name" value="IMPORTIN-11"/>
    <property type="match status" value="1"/>
</dbReference>
<dbReference type="Gene3D" id="1.25.10.10">
    <property type="entry name" value="Leucine-rich Repeat Variant"/>
    <property type="match status" value="1"/>
</dbReference>
<evidence type="ECO:0000313" key="6">
    <source>
        <dbReference type="EMBL" id="KAG9396639.1"/>
    </source>
</evidence>
<accession>A0A8J6E1P8</accession>
<organism evidence="6 7">
    <name type="scientific">Carpediemonas membranifera</name>
    <dbReference type="NCBI Taxonomy" id="201153"/>
    <lineage>
        <taxon>Eukaryota</taxon>
        <taxon>Metamonada</taxon>
        <taxon>Carpediemonas-like organisms</taxon>
        <taxon>Carpediemonas</taxon>
    </lineage>
</organism>
<comment type="similarity">
    <text evidence="2">Belongs to the importin beta family.</text>
</comment>
<evidence type="ECO:0000256" key="4">
    <source>
        <dbReference type="ARBA" id="ARBA00023242"/>
    </source>
</evidence>
<dbReference type="InterPro" id="IPR001494">
    <property type="entry name" value="Importin-beta_N"/>
</dbReference>
<feature type="domain" description="Importin N-terminal" evidence="5">
    <location>
        <begin position="22"/>
        <end position="95"/>
    </location>
</feature>
<keyword evidence="3" id="KW-0813">Transport</keyword>
<keyword evidence="4" id="KW-0539">Nucleus</keyword>
<dbReference type="AlphaFoldDB" id="A0A8J6E1P8"/>
<protein>
    <submittedName>
        <fullName evidence="6">Importin-beta N-terminal domain</fullName>
    </submittedName>
</protein>
<dbReference type="OrthoDB" id="361693at2759"/>
<evidence type="ECO:0000313" key="7">
    <source>
        <dbReference type="Proteomes" id="UP000717585"/>
    </source>
</evidence>